<evidence type="ECO:0000259" key="3">
    <source>
        <dbReference type="PROSITE" id="PS51123"/>
    </source>
</evidence>
<dbReference type="PANTHER" id="PTHR30570:SF1">
    <property type="entry name" value="PHOSPHATE-BINDING PROTEIN PSTS"/>
    <property type="match status" value="1"/>
</dbReference>
<dbReference type="InterPro" id="IPR006665">
    <property type="entry name" value="OmpA-like"/>
</dbReference>
<dbReference type="EMBL" id="PPSK01000001">
    <property type="protein sequence ID" value="POB06282.1"/>
    <property type="molecule type" value="Genomic_DNA"/>
</dbReference>
<dbReference type="Pfam" id="PF00691">
    <property type="entry name" value="OmpA"/>
    <property type="match status" value="1"/>
</dbReference>
<dbReference type="Gene3D" id="3.40.190.10">
    <property type="entry name" value="Periplasmic binding protein-like II"/>
    <property type="match status" value="2"/>
</dbReference>
<dbReference type="GO" id="GO:0016020">
    <property type="term" value="C:membrane"/>
    <property type="evidence" value="ECO:0007669"/>
    <property type="project" value="UniProtKB-UniRule"/>
</dbReference>
<keyword evidence="5" id="KW-1185">Reference proteome</keyword>
<dbReference type="PROSITE" id="PS51123">
    <property type="entry name" value="OMPA_2"/>
    <property type="match status" value="1"/>
</dbReference>
<reference evidence="4 5" key="1">
    <citation type="submission" date="2018-01" db="EMBL/GenBank/DDBJ databases">
        <title>Draft genome of the type strain Pseudomonas oceani DSM 100277 isolated from the deep water in Okinawa trough, northwestern Pacific Ocean.</title>
        <authorList>
            <person name="Gomila M."/>
            <person name="Mulet M."/>
            <person name="Garcia-Valdes E."/>
            <person name="Lalucat J."/>
        </authorList>
    </citation>
    <scope>NUCLEOTIDE SEQUENCE [LARGE SCALE GENOMIC DNA]</scope>
    <source>
        <strain evidence="4 5">DSM 100277</strain>
    </source>
</reference>
<comment type="caution">
    <text evidence="4">The sequence shown here is derived from an EMBL/GenBank/DDBJ whole genome shotgun (WGS) entry which is preliminary data.</text>
</comment>
<dbReference type="OrthoDB" id="9790048at2"/>
<dbReference type="PANTHER" id="PTHR30570">
    <property type="entry name" value="PERIPLASMIC PHOSPHATE BINDING COMPONENT OF PHOSPHATE ABC TRANSPORTER"/>
    <property type="match status" value="1"/>
</dbReference>
<keyword evidence="1" id="KW-0732">Signal</keyword>
<keyword evidence="2" id="KW-0472">Membrane</keyword>
<dbReference type="InterPro" id="IPR024370">
    <property type="entry name" value="PBP_domain"/>
</dbReference>
<dbReference type="SUPFAM" id="SSF103088">
    <property type="entry name" value="OmpA-like"/>
    <property type="match status" value="1"/>
</dbReference>
<evidence type="ECO:0000313" key="5">
    <source>
        <dbReference type="Proteomes" id="UP000243451"/>
    </source>
</evidence>
<dbReference type="InterPro" id="IPR036737">
    <property type="entry name" value="OmpA-like_sf"/>
</dbReference>
<evidence type="ECO:0000256" key="2">
    <source>
        <dbReference type="PROSITE-ProRule" id="PRU00473"/>
    </source>
</evidence>
<proteinExistence type="predicted"/>
<protein>
    <submittedName>
        <fullName evidence="4">Phosphate ABC transporter substrate-binding protein</fullName>
    </submittedName>
</protein>
<gene>
    <name evidence="4" type="ORF">C1949_00635</name>
</gene>
<organism evidence="4 5">
    <name type="scientific">Halopseudomonas oceani</name>
    <dbReference type="NCBI Taxonomy" id="1708783"/>
    <lineage>
        <taxon>Bacteria</taxon>
        <taxon>Pseudomonadati</taxon>
        <taxon>Pseudomonadota</taxon>
        <taxon>Gammaproteobacteria</taxon>
        <taxon>Pseudomonadales</taxon>
        <taxon>Pseudomonadaceae</taxon>
        <taxon>Halopseudomonas</taxon>
    </lineage>
</organism>
<name>A0A2P4EZU4_9GAMM</name>
<feature type="domain" description="OmpA-like" evidence="3">
    <location>
        <begin position="328"/>
        <end position="443"/>
    </location>
</feature>
<accession>A0A2P4EZU4</accession>
<evidence type="ECO:0000256" key="1">
    <source>
        <dbReference type="ARBA" id="ARBA00022729"/>
    </source>
</evidence>
<evidence type="ECO:0000313" key="4">
    <source>
        <dbReference type="EMBL" id="POB06282.1"/>
    </source>
</evidence>
<dbReference type="InterPro" id="IPR050811">
    <property type="entry name" value="Phosphate_ABC_transporter"/>
</dbReference>
<sequence length="443" mass="47745">MRSIMHSVRRRLHHLWLSLALLPGLVSAHALEIHGSNTIGAALAPMLMTGFLQQLTGNTVSAQPTGVANETILSTTHDGKPLTVLVAAHGSSTGFTALAANQADIWAASRRVKDSESAAMSARADMTSPASEHVIAIDGLAILVHPSNPVERLDIDTLARIFAGEISNWAAVGGPDRPIHIYARDEQSGTWDTFKELVLAGRYSLTSSARRYESNDALSSDVSSDPSGIGFAGFASAGNSKLVAIADGTAPALKPSKLSVATEDYPLARRLYLYTAADTGKPLAQQFIEYVQSQAGQAIVAESGFFSQTPFAVDLPPDASVPDTFKRLTQHYQRLSVNLRFAEGHTQLDNKALRDLQRVQQYLADTGRTGRDLMLIGFADQQNHELRAQMISELRALSAAKALREMDVQVQGYVGYGHYMPVGSAGGESGARRNGRVELWVRR</sequence>
<dbReference type="CDD" id="cd13653">
    <property type="entry name" value="PBP2_phosphate_like_1"/>
    <property type="match status" value="1"/>
</dbReference>
<dbReference type="SUPFAM" id="SSF53850">
    <property type="entry name" value="Periplasmic binding protein-like II"/>
    <property type="match status" value="1"/>
</dbReference>
<dbReference type="Gene3D" id="3.30.1330.60">
    <property type="entry name" value="OmpA-like domain"/>
    <property type="match status" value="1"/>
</dbReference>
<dbReference type="Proteomes" id="UP000243451">
    <property type="component" value="Unassembled WGS sequence"/>
</dbReference>
<dbReference type="AlphaFoldDB" id="A0A2P4EZU4"/>
<dbReference type="Pfam" id="PF12849">
    <property type="entry name" value="PBP_like_2"/>
    <property type="match status" value="1"/>
</dbReference>